<dbReference type="Proteomes" id="UP000775547">
    <property type="component" value="Unassembled WGS sequence"/>
</dbReference>
<name>A0A9P7G417_9AGAR</name>
<dbReference type="Pfam" id="PF03114">
    <property type="entry name" value="BAR"/>
    <property type="match status" value="1"/>
</dbReference>
<comment type="caution">
    <text evidence="3">The sequence shown here is derived from an EMBL/GenBank/DDBJ whole genome shotgun (WGS) entry which is preliminary data.</text>
</comment>
<evidence type="ECO:0000256" key="1">
    <source>
        <dbReference type="SAM" id="MobiDB-lite"/>
    </source>
</evidence>
<feature type="region of interest" description="Disordered" evidence="1">
    <location>
        <begin position="161"/>
        <end position="184"/>
    </location>
</feature>
<gene>
    <name evidence="3" type="ORF">DXG03_001382</name>
</gene>
<organism evidence="3 4">
    <name type="scientific">Asterophora parasitica</name>
    <dbReference type="NCBI Taxonomy" id="117018"/>
    <lineage>
        <taxon>Eukaryota</taxon>
        <taxon>Fungi</taxon>
        <taxon>Dikarya</taxon>
        <taxon>Basidiomycota</taxon>
        <taxon>Agaricomycotina</taxon>
        <taxon>Agaricomycetes</taxon>
        <taxon>Agaricomycetidae</taxon>
        <taxon>Agaricales</taxon>
        <taxon>Tricholomatineae</taxon>
        <taxon>Lyophyllaceae</taxon>
        <taxon>Asterophora</taxon>
    </lineage>
</organism>
<accession>A0A9P7G417</accession>
<reference evidence="3" key="2">
    <citation type="submission" date="2021-10" db="EMBL/GenBank/DDBJ databases">
        <title>Phylogenomics reveals ancestral predisposition of the termite-cultivated fungus Termitomyces towards a domesticated lifestyle.</title>
        <authorList>
            <person name="Auxier B."/>
            <person name="Grum-Grzhimaylo A."/>
            <person name="Cardenas M.E."/>
            <person name="Lodge J.D."/>
            <person name="Laessoe T."/>
            <person name="Pedersen O."/>
            <person name="Smith M.E."/>
            <person name="Kuyper T.W."/>
            <person name="Franco-Molano E.A."/>
            <person name="Baroni T.J."/>
            <person name="Aanen D.K."/>
        </authorList>
    </citation>
    <scope>NUCLEOTIDE SEQUENCE</scope>
    <source>
        <strain evidence="3">AP01</strain>
        <tissue evidence="3">Mycelium</tissue>
    </source>
</reference>
<evidence type="ECO:0000313" key="3">
    <source>
        <dbReference type="EMBL" id="KAG5643178.1"/>
    </source>
</evidence>
<dbReference type="PROSITE" id="PS51021">
    <property type="entry name" value="BAR"/>
    <property type="match status" value="1"/>
</dbReference>
<protein>
    <recommendedName>
        <fullName evidence="2">BAR domain-containing protein</fullName>
    </recommendedName>
</protein>
<dbReference type="AlphaFoldDB" id="A0A9P7G417"/>
<feature type="domain" description="BAR" evidence="2">
    <location>
        <begin position="14"/>
        <end position="184"/>
    </location>
</feature>
<dbReference type="GO" id="GO:0005737">
    <property type="term" value="C:cytoplasm"/>
    <property type="evidence" value="ECO:0007669"/>
    <property type="project" value="InterPro"/>
</dbReference>
<dbReference type="SUPFAM" id="SSF103657">
    <property type="entry name" value="BAR/IMD domain-like"/>
    <property type="match status" value="1"/>
</dbReference>
<keyword evidence="4" id="KW-1185">Reference proteome</keyword>
<dbReference type="OrthoDB" id="10263741at2759"/>
<dbReference type="EMBL" id="JABCKV010000129">
    <property type="protein sequence ID" value="KAG5643178.1"/>
    <property type="molecule type" value="Genomic_DNA"/>
</dbReference>
<dbReference type="InterPro" id="IPR004148">
    <property type="entry name" value="BAR_dom"/>
</dbReference>
<dbReference type="InterPro" id="IPR027267">
    <property type="entry name" value="AH/BAR_dom_sf"/>
</dbReference>
<reference evidence="3" key="1">
    <citation type="submission" date="2020-07" db="EMBL/GenBank/DDBJ databases">
        <authorList>
            <person name="Nieuwenhuis M."/>
            <person name="Van De Peppel L.J.J."/>
        </authorList>
    </citation>
    <scope>NUCLEOTIDE SEQUENCE</scope>
    <source>
        <strain evidence="3">AP01</strain>
        <tissue evidence="3">Mycelium</tissue>
    </source>
</reference>
<sequence length="184" mass="20904">MASKQLGKLRQWAGEVISSRDKTTVSEEFQELERDIELRREGAARLLAASEDYQHVLSKKKKNEAIEDADKLLPIDTLGIAMIVHGEDFGGESAFGNSLVTLGRAHCKIATLQEAYALTLSDTFMASLQQFTDDIKDYDAQRKKLDSRRLTYDAAMGKFEKLKNSKKEKERRDAEDEMDKARQR</sequence>
<evidence type="ECO:0000313" key="4">
    <source>
        <dbReference type="Proteomes" id="UP000775547"/>
    </source>
</evidence>
<proteinExistence type="predicted"/>
<evidence type="ECO:0000259" key="2">
    <source>
        <dbReference type="PROSITE" id="PS51021"/>
    </source>
</evidence>
<dbReference type="Gene3D" id="1.20.1270.60">
    <property type="entry name" value="Arfaptin homology (AH) domain/BAR domain"/>
    <property type="match status" value="1"/>
</dbReference>